<sequence length="87" mass="10001">MPRMVKYTLIIEETFGPTSGADRKSHPKYSVVKRELLFPVDSKGTHVYKSVSRATMDLLYGLADHDYLNVTRGITDLLHYDRRENGE</sequence>
<dbReference type="EMBL" id="LAZR01038450">
    <property type="protein sequence ID" value="KKL19539.1"/>
    <property type="molecule type" value="Genomic_DNA"/>
</dbReference>
<organism evidence="1">
    <name type="scientific">marine sediment metagenome</name>
    <dbReference type="NCBI Taxonomy" id="412755"/>
    <lineage>
        <taxon>unclassified sequences</taxon>
        <taxon>metagenomes</taxon>
        <taxon>ecological metagenomes</taxon>
    </lineage>
</organism>
<name>A0A0F9BC96_9ZZZZ</name>
<reference evidence="1" key="1">
    <citation type="journal article" date="2015" name="Nature">
        <title>Complex archaea that bridge the gap between prokaryotes and eukaryotes.</title>
        <authorList>
            <person name="Spang A."/>
            <person name="Saw J.H."/>
            <person name="Jorgensen S.L."/>
            <person name="Zaremba-Niedzwiedzka K."/>
            <person name="Martijn J."/>
            <person name="Lind A.E."/>
            <person name="van Eijk R."/>
            <person name="Schleper C."/>
            <person name="Guy L."/>
            <person name="Ettema T.J."/>
        </authorList>
    </citation>
    <scope>NUCLEOTIDE SEQUENCE</scope>
</reference>
<protein>
    <submittedName>
        <fullName evidence="1">Uncharacterized protein</fullName>
    </submittedName>
</protein>
<gene>
    <name evidence="1" type="ORF">LCGC14_2464450</name>
</gene>
<accession>A0A0F9BC96</accession>
<dbReference type="AlphaFoldDB" id="A0A0F9BC96"/>
<evidence type="ECO:0000313" key="1">
    <source>
        <dbReference type="EMBL" id="KKL19539.1"/>
    </source>
</evidence>
<comment type="caution">
    <text evidence="1">The sequence shown here is derived from an EMBL/GenBank/DDBJ whole genome shotgun (WGS) entry which is preliminary data.</text>
</comment>
<proteinExistence type="predicted"/>